<feature type="non-terminal residue" evidence="2">
    <location>
        <position position="69"/>
    </location>
</feature>
<protein>
    <submittedName>
        <fullName evidence="2">Uncharacterized protein</fullName>
    </submittedName>
</protein>
<accession>A0A6J4SDR4</accession>
<gene>
    <name evidence="2" type="ORF">AVDCRST_MAG91-788</name>
</gene>
<feature type="region of interest" description="Disordered" evidence="1">
    <location>
        <begin position="12"/>
        <end position="69"/>
    </location>
</feature>
<dbReference type="AlphaFoldDB" id="A0A6J4SDR4"/>
<evidence type="ECO:0000256" key="1">
    <source>
        <dbReference type="SAM" id="MobiDB-lite"/>
    </source>
</evidence>
<evidence type="ECO:0000313" key="2">
    <source>
        <dbReference type="EMBL" id="CAA9495648.1"/>
    </source>
</evidence>
<feature type="compositionally biased region" description="Low complexity" evidence="1">
    <location>
        <begin position="12"/>
        <end position="42"/>
    </location>
</feature>
<reference evidence="2" key="1">
    <citation type="submission" date="2020-02" db="EMBL/GenBank/DDBJ databases">
        <authorList>
            <person name="Meier V. D."/>
        </authorList>
    </citation>
    <scope>NUCLEOTIDE SEQUENCE</scope>
    <source>
        <strain evidence="2">AVDCRST_MAG91</strain>
    </source>
</reference>
<organism evidence="2">
    <name type="scientific">uncultured Sphingomonadaceae bacterium</name>
    <dbReference type="NCBI Taxonomy" id="169976"/>
    <lineage>
        <taxon>Bacteria</taxon>
        <taxon>Pseudomonadati</taxon>
        <taxon>Pseudomonadota</taxon>
        <taxon>Alphaproteobacteria</taxon>
        <taxon>Sphingomonadales</taxon>
        <taxon>Sphingomonadaceae</taxon>
        <taxon>environmental samples</taxon>
    </lineage>
</organism>
<sequence>CGTRCWATARTARRAWPPSSAIPPSAASATRGRSPPTPSCSRPTRRPTSRDRSSTLTAGCWRGLRRARG</sequence>
<proteinExistence type="predicted"/>
<name>A0A6J4SDR4_9SPHN</name>
<dbReference type="EMBL" id="CADCVX010000180">
    <property type="protein sequence ID" value="CAA9495648.1"/>
    <property type="molecule type" value="Genomic_DNA"/>
</dbReference>
<feature type="non-terminal residue" evidence="2">
    <location>
        <position position="1"/>
    </location>
</feature>